<dbReference type="Gene3D" id="3.40.190.170">
    <property type="entry name" value="Bacterial extracellular solute-binding protein, family 7"/>
    <property type="match status" value="1"/>
</dbReference>
<sequence>MTETATGIRRRRMRRMMTCGLAVASMLLGLGDRADAAGQAVRFAHWVPTTHALHQGVEDWAKAVTADSKGTLEVQVFPAEQLGKARDHYDMVASGIADLALVVPGYTPGRFPIVSVLELPFLVPSAAQAAAPFDSWYRPLAPREMPEVTYCLGIVQEPGILHSRKPVTVPEDVEGMKLRPGSALVGRLFASMGASAVSISAPEAREAAARGVIDAATLAYGTLVSFGLDKVLNNHMDLPLYSVPVLYLANTRWYQGLSGDARAAVDAHCSVADAVRQSTAWGDWERAGRATLAGLPNQVFTTPDAAQRALWAETGKPFRTQWIADATAKGIDGAAALADLEAAIAAAPPPAGR</sequence>
<dbReference type="AlphaFoldDB" id="A0A3B9IDG7"/>
<dbReference type="GO" id="GO:0055085">
    <property type="term" value="P:transmembrane transport"/>
    <property type="evidence" value="ECO:0007669"/>
    <property type="project" value="InterPro"/>
</dbReference>
<feature type="chain" id="PRO_5017754320" evidence="2">
    <location>
        <begin position="37"/>
        <end position="353"/>
    </location>
</feature>
<accession>A0A3B9IDG7</accession>
<gene>
    <name evidence="3" type="ORF">DCK97_00785</name>
</gene>
<dbReference type="CDD" id="cd13665">
    <property type="entry name" value="PBP2_TRAP_Dctp3_4"/>
    <property type="match status" value="1"/>
</dbReference>
<feature type="signal peptide" evidence="2">
    <location>
        <begin position="1"/>
        <end position="36"/>
    </location>
</feature>
<evidence type="ECO:0000313" key="3">
    <source>
        <dbReference type="EMBL" id="HAE45931.1"/>
    </source>
</evidence>
<evidence type="ECO:0000256" key="1">
    <source>
        <dbReference type="ARBA" id="ARBA00022729"/>
    </source>
</evidence>
<dbReference type="PANTHER" id="PTHR33376">
    <property type="match status" value="1"/>
</dbReference>
<dbReference type="InterPro" id="IPR018389">
    <property type="entry name" value="DctP_fam"/>
</dbReference>
<proteinExistence type="predicted"/>
<name>A0A3B9IDG7_9PROT</name>
<dbReference type="EMBL" id="DMAI01000010">
    <property type="protein sequence ID" value="HAE45931.1"/>
    <property type="molecule type" value="Genomic_DNA"/>
</dbReference>
<comment type="caution">
    <text evidence="3">The sequence shown here is derived from an EMBL/GenBank/DDBJ whole genome shotgun (WGS) entry which is preliminary data.</text>
</comment>
<dbReference type="PANTHER" id="PTHR33376:SF15">
    <property type="entry name" value="BLL6794 PROTEIN"/>
    <property type="match status" value="1"/>
</dbReference>
<dbReference type="InterPro" id="IPR038404">
    <property type="entry name" value="TRAP_DctP_sf"/>
</dbReference>
<evidence type="ECO:0000256" key="2">
    <source>
        <dbReference type="SAM" id="SignalP"/>
    </source>
</evidence>
<dbReference type="Pfam" id="PF03480">
    <property type="entry name" value="DctP"/>
    <property type="match status" value="1"/>
</dbReference>
<keyword evidence="1 2" id="KW-0732">Signal</keyword>
<dbReference type="NCBIfam" id="NF037995">
    <property type="entry name" value="TRAP_S1"/>
    <property type="match status" value="1"/>
</dbReference>
<dbReference type="Proteomes" id="UP000257706">
    <property type="component" value="Unassembled WGS sequence"/>
</dbReference>
<protein>
    <submittedName>
        <fullName evidence="3">C4-dicarboxylate ABC transporter</fullName>
    </submittedName>
</protein>
<organism evidence="3 4">
    <name type="scientific">Tistrella mobilis</name>
    <dbReference type="NCBI Taxonomy" id="171437"/>
    <lineage>
        <taxon>Bacteria</taxon>
        <taxon>Pseudomonadati</taxon>
        <taxon>Pseudomonadota</taxon>
        <taxon>Alphaproteobacteria</taxon>
        <taxon>Geminicoccales</taxon>
        <taxon>Geminicoccaceae</taxon>
        <taxon>Tistrella</taxon>
    </lineage>
</organism>
<evidence type="ECO:0000313" key="4">
    <source>
        <dbReference type="Proteomes" id="UP000257706"/>
    </source>
</evidence>
<reference evidence="3 4" key="1">
    <citation type="journal article" date="2018" name="Nat. Biotechnol.">
        <title>A standardized bacterial taxonomy based on genome phylogeny substantially revises the tree of life.</title>
        <authorList>
            <person name="Parks D.H."/>
            <person name="Chuvochina M."/>
            <person name="Waite D.W."/>
            <person name="Rinke C."/>
            <person name="Skarshewski A."/>
            <person name="Chaumeil P.A."/>
            <person name="Hugenholtz P."/>
        </authorList>
    </citation>
    <scope>NUCLEOTIDE SEQUENCE [LARGE SCALE GENOMIC DNA]</scope>
    <source>
        <strain evidence="3">UBA8739</strain>
    </source>
</reference>